<dbReference type="AlphaFoldDB" id="A0A2S6CK34"/>
<comment type="caution">
    <text evidence="3">The sequence shown here is derived from an EMBL/GenBank/DDBJ whole genome shotgun (WGS) entry which is preliminary data.</text>
</comment>
<proteinExistence type="predicted"/>
<keyword evidence="4" id="KW-1185">Reference proteome</keyword>
<evidence type="ECO:0000313" key="4">
    <source>
        <dbReference type="Proteomes" id="UP000237631"/>
    </source>
</evidence>
<feature type="domain" description="Retrovirus-related Pol polyprotein from transposon TNT 1-94-like beta-barrel" evidence="2">
    <location>
        <begin position="97"/>
        <end position="180"/>
    </location>
</feature>
<dbReference type="InterPro" id="IPR054722">
    <property type="entry name" value="PolX-like_BBD"/>
</dbReference>
<name>A0A2S6CK34_9PEZI</name>
<evidence type="ECO:0000313" key="3">
    <source>
        <dbReference type="EMBL" id="PPJ60088.1"/>
    </source>
</evidence>
<accession>A0A2S6CK34</accession>
<protein>
    <recommendedName>
        <fullName evidence="2">Retrovirus-related Pol polyprotein from transposon TNT 1-94-like beta-barrel domain-containing protein</fullName>
    </recommendedName>
</protein>
<sequence>MSRAPLEFSDIKLPSRPQYHQGFDSFSKLTRTLYQTSVSLSDTAQRVMEIMASALGQLSAILLLYGGLWLTFFLCVHLYARFAHRFENWDQSAYKRFLIDSGAGGHITWDRDMLENYKPYRVPRPCSGATGSHFLLGIGDALVPFVQRDGTLQYVLIHGVSYMPQMPETILSTELLGQQGIMWSSEGQSLYRRRDDGTKEEIGVTEVVRNVPWLKKPNASAKSDLQVGISRKPTGTWSRLWQRFALGKGKLVEDDVTTWDPDLYGNDEVDKLIDEVAAQQREIAMLRSRLDQRDPQ</sequence>
<dbReference type="OrthoDB" id="3637892at2759"/>
<evidence type="ECO:0000259" key="2">
    <source>
        <dbReference type="Pfam" id="PF22936"/>
    </source>
</evidence>
<evidence type="ECO:0000256" key="1">
    <source>
        <dbReference type="SAM" id="Phobius"/>
    </source>
</evidence>
<dbReference type="Pfam" id="PF22936">
    <property type="entry name" value="Pol_BBD"/>
    <property type="match status" value="1"/>
</dbReference>
<dbReference type="Proteomes" id="UP000237631">
    <property type="component" value="Unassembled WGS sequence"/>
</dbReference>
<organism evidence="3 4">
    <name type="scientific">Cercospora berteroae</name>
    <dbReference type="NCBI Taxonomy" id="357750"/>
    <lineage>
        <taxon>Eukaryota</taxon>
        <taxon>Fungi</taxon>
        <taxon>Dikarya</taxon>
        <taxon>Ascomycota</taxon>
        <taxon>Pezizomycotina</taxon>
        <taxon>Dothideomycetes</taxon>
        <taxon>Dothideomycetidae</taxon>
        <taxon>Mycosphaerellales</taxon>
        <taxon>Mycosphaerellaceae</taxon>
        <taxon>Cercospora</taxon>
    </lineage>
</organism>
<keyword evidence="1" id="KW-0812">Transmembrane</keyword>
<gene>
    <name evidence="3" type="ORF">CBER1_07560</name>
</gene>
<keyword evidence="1" id="KW-0472">Membrane</keyword>
<feature type="transmembrane region" description="Helical" evidence="1">
    <location>
        <begin position="58"/>
        <end position="80"/>
    </location>
</feature>
<keyword evidence="1" id="KW-1133">Transmembrane helix</keyword>
<reference evidence="4" key="1">
    <citation type="journal article" date="2017" name="bioRxiv">
        <title>Conservation of a gene cluster reveals novel cercosporin biosynthetic mechanisms and extends production to the genus Colletotrichum.</title>
        <authorList>
            <person name="de Jonge R."/>
            <person name="Ebert M.K."/>
            <person name="Huitt-Roehl C.R."/>
            <person name="Pal P."/>
            <person name="Suttle J.C."/>
            <person name="Spanner R.E."/>
            <person name="Neubauer J.D."/>
            <person name="Jurick W.M.II."/>
            <person name="Stott K.A."/>
            <person name="Secor G.A."/>
            <person name="Thomma B.P.H.J."/>
            <person name="Van de Peer Y."/>
            <person name="Townsend C.A."/>
            <person name="Bolton M.D."/>
        </authorList>
    </citation>
    <scope>NUCLEOTIDE SEQUENCE [LARGE SCALE GENOMIC DNA]</scope>
    <source>
        <strain evidence="4">CBS538.71</strain>
    </source>
</reference>
<dbReference type="EMBL" id="PNEN01000316">
    <property type="protein sequence ID" value="PPJ60088.1"/>
    <property type="molecule type" value="Genomic_DNA"/>
</dbReference>